<dbReference type="SMART" id="SM00369">
    <property type="entry name" value="LRR_TYP"/>
    <property type="match status" value="4"/>
</dbReference>
<dbReference type="Gene3D" id="1.10.510.10">
    <property type="entry name" value="Transferase(Phosphotransferase) domain 1"/>
    <property type="match status" value="1"/>
</dbReference>
<dbReference type="InterPro" id="IPR032675">
    <property type="entry name" value="LRR_dom_sf"/>
</dbReference>
<dbReference type="Pfam" id="PF00560">
    <property type="entry name" value="LRR_1"/>
    <property type="match status" value="1"/>
</dbReference>
<dbReference type="InterPro" id="IPR003591">
    <property type="entry name" value="Leu-rich_rpt_typical-subtyp"/>
</dbReference>
<dbReference type="PROSITE" id="PS00107">
    <property type="entry name" value="PROTEIN_KINASE_ATP"/>
    <property type="match status" value="1"/>
</dbReference>
<keyword evidence="5" id="KW-0808">Transferase</keyword>
<keyword evidence="3" id="KW-0067">ATP-binding</keyword>
<dbReference type="Pfam" id="PF00069">
    <property type="entry name" value="Pkinase"/>
    <property type="match status" value="1"/>
</dbReference>
<keyword evidence="3" id="KW-0547">Nucleotide-binding</keyword>
<dbReference type="PANTHER" id="PTHR48051">
    <property type="match status" value="1"/>
</dbReference>
<organism evidence="5 6">
    <name type="scientific">Motilimonas cestriensis</name>
    <dbReference type="NCBI Taxonomy" id="2742685"/>
    <lineage>
        <taxon>Bacteria</taxon>
        <taxon>Pseudomonadati</taxon>
        <taxon>Pseudomonadota</taxon>
        <taxon>Gammaproteobacteria</taxon>
        <taxon>Alteromonadales</taxon>
        <taxon>Alteromonadales genera incertae sedis</taxon>
        <taxon>Motilimonas</taxon>
    </lineage>
</organism>
<accession>A0ABS8WCV7</accession>
<evidence type="ECO:0000313" key="5">
    <source>
        <dbReference type="EMBL" id="MCE2596879.1"/>
    </source>
</evidence>
<dbReference type="Gene3D" id="3.80.10.10">
    <property type="entry name" value="Ribonuclease Inhibitor"/>
    <property type="match status" value="2"/>
</dbReference>
<dbReference type="PANTHER" id="PTHR48051:SF1">
    <property type="entry name" value="RAS SUPPRESSOR PROTEIN 1"/>
    <property type="match status" value="1"/>
</dbReference>
<evidence type="ECO:0000256" key="3">
    <source>
        <dbReference type="PROSITE-ProRule" id="PRU10141"/>
    </source>
</evidence>
<dbReference type="RefSeq" id="WP_233054635.1">
    <property type="nucleotide sequence ID" value="NZ_JAIMJA010000026.1"/>
</dbReference>
<keyword evidence="2" id="KW-0677">Repeat</keyword>
<dbReference type="PROSITE" id="PS51450">
    <property type="entry name" value="LRR"/>
    <property type="match status" value="1"/>
</dbReference>
<protein>
    <submittedName>
        <fullName evidence="5">Protein kinase</fullName>
    </submittedName>
</protein>
<dbReference type="Pfam" id="PF13855">
    <property type="entry name" value="LRR_8"/>
    <property type="match status" value="1"/>
</dbReference>
<feature type="domain" description="Protein kinase" evidence="4">
    <location>
        <begin position="204"/>
        <end position="433"/>
    </location>
</feature>
<dbReference type="InterPro" id="IPR001611">
    <property type="entry name" value="Leu-rich_rpt"/>
</dbReference>
<keyword evidence="1" id="KW-0433">Leucine-rich repeat</keyword>
<evidence type="ECO:0000259" key="4">
    <source>
        <dbReference type="PROSITE" id="PS50011"/>
    </source>
</evidence>
<dbReference type="SMART" id="SM00364">
    <property type="entry name" value="LRR_BAC"/>
    <property type="match status" value="4"/>
</dbReference>
<dbReference type="InterPro" id="IPR000719">
    <property type="entry name" value="Prot_kinase_dom"/>
</dbReference>
<dbReference type="Gene3D" id="3.30.200.20">
    <property type="entry name" value="Phosphorylase Kinase, domain 1"/>
    <property type="match status" value="1"/>
</dbReference>
<dbReference type="InterPro" id="IPR017441">
    <property type="entry name" value="Protein_kinase_ATP_BS"/>
</dbReference>
<dbReference type="EMBL" id="JAIMJA010000026">
    <property type="protein sequence ID" value="MCE2596879.1"/>
    <property type="molecule type" value="Genomic_DNA"/>
</dbReference>
<dbReference type="CDD" id="cd00180">
    <property type="entry name" value="PKc"/>
    <property type="match status" value="1"/>
</dbReference>
<keyword evidence="6" id="KW-1185">Reference proteome</keyword>
<comment type="caution">
    <text evidence="5">The sequence shown here is derived from an EMBL/GenBank/DDBJ whole genome shotgun (WGS) entry which is preliminary data.</text>
</comment>
<name>A0ABS8WCV7_9GAMM</name>
<proteinExistence type="predicted"/>
<feature type="binding site" evidence="3">
    <location>
        <position position="235"/>
    </location>
    <ligand>
        <name>ATP</name>
        <dbReference type="ChEBI" id="CHEBI:30616"/>
    </ligand>
</feature>
<dbReference type="GO" id="GO:0016301">
    <property type="term" value="F:kinase activity"/>
    <property type="evidence" value="ECO:0007669"/>
    <property type="project" value="UniProtKB-KW"/>
</dbReference>
<evidence type="ECO:0000313" key="6">
    <source>
        <dbReference type="Proteomes" id="UP001201273"/>
    </source>
</evidence>
<reference evidence="5 6" key="1">
    <citation type="journal article" date="2022" name="Environ. Microbiol. Rep.">
        <title>Eco-phylogenetic analyses reveal divergent evolution of vitamin B12 metabolism in the marine bacterial family 'Psychromonadaceae'.</title>
        <authorList>
            <person name="Jin X."/>
            <person name="Yang Y."/>
            <person name="Cao H."/>
            <person name="Gao B."/>
            <person name="Zhao Z."/>
        </authorList>
    </citation>
    <scope>NUCLEOTIDE SEQUENCE [LARGE SCALE GENOMIC DNA]</scope>
    <source>
        <strain evidence="5 6">MKS20</strain>
    </source>
</reference>
<evidence type="ECO:0000256" key="2">
    <source>
        <dbReference type="ARBA" id="ARBA00022737"/>
    </source>
</evidence>
<dbReference type="SUPFAM" id="SSF52058">
    <property type="entry name" value="L domain-like"/>
    <property type="match status" value="1"/>
</dbReference>
<sequence length="433" mass="47833">MHTLAQLKSGQLAGCKRLQLAEDLTEFPREIFTLADSLEILDISNNQLSELPDDLHQLHQLKIIFASNNRFEHLPESLGQCPQLEMIGFKSNQIKQVSSASLPLQTRWLILTDNQIEQLPARMGELHRLQKLALAGNQLTSLPESMEGCRNLELVRLSANRLSTVPDWLLNLPKLAWLAFSGNEFSHVEHSENSTVLTLDPSQYQLAEVLGQGASGIIYRAQLTQGEQINEVAVKVFKGGITSDGYPSDELNCCLTTGEHPNLIKVLGQVDQADQLALVMELIPPQFTNLGLPPSLQSCTRDTFVEGTQFSPKQILSIAQQMADTLAHMHQQGVSHGDIYAHNILMNLHSDILFGDFGAATNLNKLSTGQQQAMQAIEVRAFGCLLDDLLGQVTTGQPELKANLSEVAKACMNENMAQRPSFAAILTQLHQYR</sequence>
<dbReference type="Proteomes" id="UP001201273">
    <property type="component" value="Unassembled WGS sequence"/>
</dbReference>
<dbReference type="InterPro" id="IPR011009">
    <property type="entry name" value="Kinase-like_dom_sf"/>
</dbReference>
<dbReference type="PROSITE" id="PS50011">
    <property type="entry name" value="PROTEIN_KINASE_DOM"/>
    <property type="match status" value="1"/>
</dbReference>
<evidence type="ECO:0000256" key="1">
    <source>
        <dbReference type="ARBA" id="ARBA00022614"/>
    </source>
</evidence>
<dbReference type="InterPro" id="IPR050216">
    <property type="entry name" value="LRR_domain-containing"/>
</dbReference>
<dbReference type="SUPFAM" id="SSF56112">
    <property type="entry name" value="Protein kinase-like (PK-like)"/>
    <property type="match status" value="1"/>
</dbReference>
<keyword evidence="5" id="KW-0418">Kinase</keyword>
<gene>
    <name evidence="5" type="ORF">K6Y31_19055</name>
</gene>